<comment type="caution">
    <text evidence="3">The sequence shown here is derived from an EMBL/GenBank/DDBJ whole genome shotgun (WGS) entry which is preliminary data.</text>
</comment>
<evidence type="ECO:0000259" key="2">
    <source>
        <dbReference type="Pfam" id="PF02954"/>
    </source>
</evidence>
<dbReference type="RefSeq" id="WP_279635660.1">
    <property type="nucleotide sequence ID" value="NZ_RAWE01000288.1"/>
</dbReference>
<evidence type="ECO:0000313" key="4">
    <source>
        <dbReference type="Proteomes" id="UP000268313"/>
    </source>
</evidence>
<gene>
    <name evidence="3" type="ORF">D7X32_40285</name>
</gene>
<feature type="domain" description="DNA binding HTH" evidence="2">
    <location>
        <begin position="34"/>
        <end position="61"/>
    </location>
</feature>
<dbReference type="EMBL" id="RAWE01000288">
    <property type="protein sequence ID" value="RKG95034.1"/>
    <property type="molecule type" value="Genomic_DNA"/>
</dbReference>
<dbReference type="Gene3D" id="1.10.10.60">
    <property type="entry name" value="Homeodomain-like"/>
    <property type="match status" value="1"/>
</dbReference>
<reference evidence="4" key="1">
    <citation type="submission" date="2018-09" db="EMBL/GenBank/DDBJ databases">
        <authorList>
            <person name="Livingstone P.G."/>
            <person name="Whitworth D.E."/>
        </authorList>
    </citation>
    <scope>NUCLEOTIDE SEQUENCE [LARGE SCALE GENOMIC DNA]</scope>
    <source>
        <strain evidence="4">CA043D</strain>
    </source>
</reference>
<dbReference type="SUPFAM" id="SSF46689">
    <property type="entry name" value="Homeodomain-like"/>
    <property type="match status" value="1"/>
</dbReference>
<organism evidence="3 4">
    <name type="scientific">Corallococcus carmarthensis</name>
    <dbReference type="NCBI Taxonomy" id="2316728"/>
    <lineage>
        <taxon>Bacteria</taxon>
        <taxon>Pseudomonadati</taxon>
        <taxon>Myxococcota</taxon>
        <taxon>Myxococcia</taxon>
        <taxon>Myxococcales</taxon>
        <taxon>Cystobacterineae</taxon>
        <taxon>Myxococcaceae</taxon>
        <taxon>Corallococcus</taxon>
    </lineage>
</organism>
<dbReference type="AlphaFoldDB" id="A0A3A8JRT1"/>
<feature type="region of interest" description="Disordered" evidence="1">
    <location>
        <begin position="1"/>
        <end position="29"/>
    </location>
</feature>
<proteinExistence type="predicted"/>
<dbReference type="Proteomes" id="UP000268313">
    <property type="component" value="Unassembled WGS sequence"/>
</dbReference>
<evidence type="ECO:0000313" key="3">
    <source>
        <dbReference type="EMBL" id="RKG95034.1"/>
    </source>
</evidence>
<protein>
    <submittedName>
        <fullName evidence="3">Sigma-54-dependent Fis family transcriptional regulator</fullName>
    </submittedName>
</protein>
<keyword evidence="4" id="KW-1185">Reference proteome</keyword>
<evidence type="ECO:0000256" key="1">
    <source>
        <dbReference type="SAM" id="MobiDB-lite"/>
    </source>
</evidence>
<name>A0A3A8JRT1_9BACT</name>
<accession>A0A3A8JRT1</accession>
<dbReference type="Pfam" id="PF02954">
    <property type="entry name" value="HTH_8"/>
    <property type="match status" value="1"/>
</dbReference>
<feature type="non-terminal residue" evidence="3">
    <location>
        <position position="1"/>
    </location>
</feature>
<dbReference type="InterPro" id="IPR009057">
    <property type="entry name" value="Homeodomain-like_sf"/>
</dbReference>
<sequence>PQEPPRPGTSSAVQPPVGREDAVRRKGTDVGEQELLTALRAHAWDVGKAARHLGVPRSSLYDLIERSPGLRLASDLSEEEITRCFQDCQGNLDAMVKRLEVSGRALRRRLRELGLGPESP</sequence>
<dbReference type="GO" id="GO:0043565">
    <property type="term" value="F:sequence-specific DNA binding"/>
    <property type="evidence" value="ECO:0007669"/>
    <property type="project" value="InterPro"/>
</dbReference>
<dbReference type="InterPro" id="IPR002197">
    <property type="entry name" value="HTH_Fis"/>
</dbReference>
<feature type="compositionally biased region" description="Basic and acidic residues" evidence="1">
    <location>
        <begin position="18"/>
        <end position="29"/>
    </location>
</feature>